<evidence type="ECO:0000259" key="11">
    <source>
        <dbReference type="SMART" id="SM00382"/>
    </source>
</evidence>
<dbReference type="InterPro" id="IPR038538">
    <property type="entry name" value="MTERF_sf"/>
</dbReference>
<keyword evidence="6" id="KW-0547">Nucleotide-binding</keyword>
<keyword evidence="4" id="KW-0806">Transcription termination</keyword>
<keyword evidence="7" id="KW-0067">ATP-binding</keyword>
<dbReference type="Pfam" id="PF02536">
    <property type="entry name" value="mTERF"/>
    <property type="match status" value="2"/>
</dbReference>
<dbReference type="GO" id="GO:0016887">
    <property type="term" value="F:ATP hydrolysis activity"/>
    <property type="evidence" value="ECO:0007669"/>
    <property type="project" value="InterPro"/>
</dbReference>
<feature type="domain" description="AAA+ ATPase" evidence="11">
    <location>
        <begin position="866"/>
        <end position="1005"/>
    </location>
</feature>
<reference evidence="13" key="1">
    <citation type="submission" date="2013-06" db="EMBL/GenBank/DDBJ databases">
        <authorList>
            <person name="Zhao Q."/>
        </authorList>
    </citation>
    <scope>NUCLEOTIDE SEQUENCE</scope>
    <source>
        <strain evidence="13">cv. W1943</strain>
    </source>
</reference>
<accession>A0A0E0R1A3</accession>
<evidence type="ECO:0000256" key="4">
    <source>
        <dbReference type="ARBA" id="ARBA00022472"/>
    </source>
</evidence>
<dbReference type="Pfam" id="PF00004">
    <property type="entry name" value="AAA"/>
    <property type="match status" value="1"/>
</dbReference>
<dbReference type="InterPro" id="IPR050221">
    <property type="entry name" value="26S_Proteasome_ATPase"/>
</dbReference>
<dbReference type="Pfam" id="PF17862">
    <property type="entry name" value="AAA_lid_3"/>
    <property type="match status" value="1"/>
</dbReference>
<sequence>MRESARQRAARWSATGGRAQWANLARARRMAAAGEAGHGAARRPGAARTAMRPGRRDGWLDRRQCGRRPTSSPRPLPRRRDPVAACASPADAETASTSRSCDALEAERAVAELLREHGASPADAASIAARAPGYAAMLADGVRELDELGLWESWSSGAGAGREVEMAGLGFGRKVYYMGKAKSRRDRGVVPLLESVGVRLSSAKLIAPYVSAAGLPVLIDRIKFLKEILFSSNVYETLISRNAKRMMMHLSIPADESLQSTLSFFEKMEARYGGLNMLGHGDVSFPYLIESFPMLLLCSENNHLKPLIDFLQYIGIPKPRIASVLLSFPPIILSDVENDIKPRINAWEKDAAEVSMDSFNMCARKLWPNVNVLPKKKVLGVAMRSWPHILGCSTKRMNSIVELFDDLGISKKMLVPVVTSSPQLLLRKPNEIILFFKDMGLDKKTVAKILCRSPEIFASSVENTLKKKINFLIDFGVPKHYLPRIIRKYPELLLLDINRTMLPRINYLLDMGLSKKNVCSMIYRFSPLLGYSIELVMKPKLEFLLRTMKKPLKAVVEYPRYFSYSLEGRIKPRFCVLQSRKIDCSLTDMLAKNDELFAEEYLGIGRSLETDIQSSEAACFHMRKSTSAVLKHCEDSQPRTSSVMALRPPRPCPAGVQQRQLDVDGAGNAKTSPEQKLELLDLQEEDDELIFLDADDEEGRQLREKLESLEREFCLLDEQRDDALFQIHVLEETVRFREELVRRLTAVTPLVVAQLDEVVDEHHAVVTLGDGCERKMCVGVAGSLDRGLLKPSANVALNGRSLALVGVLPSDVAGCSAARFLVADADKPGVAYGDIGGCEAQKREVREAVELPLTHPELFAAAGVDPPRGVLLHGPPGTGKTMLAKAVARETSAAFFRVNAAELARHDGPRVVRDLFRLARDRAPAIVFIDEVDAIAAARQGDDGDGGGAGRHVQRVLIELLTQMDGFDESTNVRVIMATNRADDLDPALLRPGRLDRKVEFTAPESPDEKRLVLQTCTAGMSLDGDVDLDALAARRDKLSAAEIAAVCREAGMQAVRDRRGAVTADDFDKGYLAVVGKKPGDVATEFHFYN</sequence>
<dbReference type="InterPro" id="IPR003593">
    <property type="entry name" value="AAA+_ATPase"/>
</dbReference>
<dbReference type="InterPro" id="IPR032501">
    <property type="entry name" value="Prot_ATP_ID_OB_2nd"/>
</dbReference>
<dbReference type="FunFam" id="3.40.50.300:FF:000033">
    <property type="entry name" value="26S protease regulatory subunit 6B"/>
    <property type="match status" value="1"/>
</dbReference>
<dbReference type="Gramene" id="ORUFI10G16490.1">
    <property type="protein sequence ID" value="ORUFI10G16490.1"/>
    <property type="gene ID" value="ORUFI10G16490"/>
</dbReference>
<name>A0A0E0R1A3_ORYRU</name>
<dbReference type="InterPro" id="IPR003960">
    <property type="entry name" value="ATPase_AAA_CS"/>
</dbReference>
<evidence type="ECO:0000256" key="1">
    <source>
        <dbReference type="ARBA" id="ARBA00004496"/>
    </source>
</evidence>
<dbReference type="SMART" id="SM00733">
    <property type="entry name" value="Mterf"/>
    <property type="match status" value="8"/>
</dbReference>
<dbReference type="InterPro" id="IPR012340">
    <property type="entry name" value="NA-bd_OB-fold"/>
</dbReference>
<dbReference type="SUPFAM" id="SSF52540">
    <property type="entry name" value="P-loop containing nucleoside triphosphate hydrolases"/>
    <property type="match status" value="1"/>
</dbReference>
<dbReference type="GO" id="GO:0000502">
    <property type="term" value="C:proteasome complex"/>
    <property type="evidence" value="ECO:0007669"/>
    <property type="project" value="UniProtKB-KW"/>
</dbReference>
<dbReference type="Gene3D" id="3.40.50.300">
    <property type="entry name" value="P-loop containing nucleotide triphosphate hydrolases"/>
    <property type="match status" value="1"/>
</dbReference>
<feature type="compositionally biased region" description="Basic and acidic residues" evidence="10">
    <location>
        <begin position="54"/>
        <end position="64"/>
    </location>
</feature>
<dbReference type="Pfam" id="PF16450">
    <property type="entry name" value="Prot_ATP_ID_OB_C"/>
    <property type="match status" value="1"/>
</dbReference>
<dbReference type="InterPro" id="IPR003959">
    <property type="entry name" value="ATPase_AAA_core"/>
</dbReference>
<dbReference type="HOGENOM" id="CLU_284596_0_0_1"/>
<dbReference type="Gene3D" id="1.25.70.10">
    <property type="entry name" value="Transcription termination factor 3, mitochondrial"/>
    <property type="match status" value="2"/>
</dbReference>
<evidence type="ECO:0000256" key="3">
    <source>
        <dbReference type="ARBA" id="ARBA00007692"/>
    </source>
</evidence>
<dbReference type="eggNOG" id="KOG0727">
    <property type="taxonomic scope" value="Eukaryota"/>
</dbReference>
<dbReference type="PANTHER" id="PTHR23073">
    <property type="entry name" value="26S PROTEASOME REGULATORY SUBUNIT"/>
    <property type="match status" value="1"/>
</dbReference>
<dbReference type="InterPro" id="IPR003690">
    <property type="entry name" value="MTERF"/>
</dbReference>
<dbReference type="GO" id="GO:0006353">
    <property type="term" value="P:DNA-templated transcription termination"/>
    <property type="evidence" value="ECO:0007669"/>
    <property type="project" value="UniProtKB-KW"/>
</dbReference>
<dbReference type="EnsemblPlants" id="ORUFI10G16490.1">
    <property type="protein sequence ID" value="ORUFI10G16490.1"/>
    <property type="gene ID" value="ORUFI10G16490"/>
</dbReference>
<evidence type="ECO:0000256" key="7">
    <source>
        <dbReference type="ARBA" id="ARBA00022840"/>
    </source>
</evidence>
<evidence type="ECO:0000313" key="13">
    <source>
        <dbReference type="Proteomes" id="UP000008022"/>
    </source>
</evidence>
<evidence type="ECO:0000256" key="6">
    <source>
        <dbReference type="ARBA" id="ARBA00022741"/>
    </source>
</evidence>
<reference evidence="12" key="2">
    <citation type="submission" date="2015-06" db="UniProtKB">
        <authorList>
            <consortium name="EnsemblPlants"/>
        </authorList>
    </citation>
    <scope>IDENTIFICATION</scope>
</reference>
<dbReference type="SMART" id="SM00382">
    <property type="entry name" value="AAA"/>
    <property type="match status" value="1"/>
</dbReference>
<proteinExistence type="inferred from homology"/>
<organism evidence="12 13">
    <name type="scientific">Oryza rufipogon</name>
    <name type="common">Brownbeard rice</name>
    <name type="synonym">Asian wild rice</name>
    <dbReference type="NCBI Taxonomy" id="4529"/>
    <lineage>
        <taxon>Eukaryota</taxon>
        <taxon>Viridiplantae</taxon>
        <taxon>Streptophyta</taxon>
        <taxon>Embryophyta</taxon>
        <taxon>Tracheophyta</taxon>
        <taxon>Spermatophyta</taxon>
        <taxon>Magnoliopsida</taxon>
        <taxon>Liliopsida</taxon>
        <taxon>Poales</taxon>
        <taxon>Poaceae</taxon>
        <taxon>BOP clade</taxon>
        <taxon>Oryzoideae</taxon>
        <taxon>Oryzeae</taxon>
        <taxon>Oryzinae</taxon>
        <taxon>Oryza</taxon>
    </lineage>
</organism>
<comment type="similarity">
    <text evidence="2">Belongs to the AAA ATPase family.</text>
</comment>
<evidence type="ECO:0000256" key="9">
    <source>
        <dbReference type="ARBA" id="ARBA00022946"/>
    </source>
</evidence>
<dbReference type="FunFam" id="1.25.70.10:FF:000015">
    <property type="entry name" value="Mitochondrial transcription termination factor family protein"/>
    <property type="match status" value="1"/>
</dbReference>
<dbReference type="Gene3D" id="1.10.8.60">
    <property type="match status" value="1"/>
</dbReference>
<evidence type="ECO:0000256" key="10">
    <source>
        <dbReference type="SAM" id="MobiDB-lite"/>
    </source>
</evidence>
<keyword evidence="5" id="KW-0963">Cytoplasm</keyword>
<evidence type="ECO:0000256" key="2">
    <source>
        <dbReference type="ARBA" id="ARBA00006914"/>
    </source>
</evidence>
<evidence type="ECO:0000256" key="5">
    <source>
        <dbReference type="ARBA" id="ARBA00022490"/>
    </source>
</evidence>
<keyword evidence="8" id="KW-0647">Proteasome</keyword>
<comment type="similarity">
    <text evidence="3">Belongs to the mTERF family.</text>
</comment>
<dbReference type="AlphaFoldDB" id="A0A0E0R1A3"/>
<dbReference type="Proteomes" id="UP000008022">
    <property type="component" value="Unassembled WGS sequence"/>
</dbReference>
<protein>
    <recommendedName>
        <fullName evidence="11">AAA+ ATPase domain-containing protein</fullName>
    </recommendedName>
</protein>
<keyword evidence="4" id="KW-0805">Transcription regulation</keyword>
<keyword evidence="9" id="KW-0809">Transit peptide</keyword>
<keyword evidence="4" id="KW-0804">Transcription</keyword>
<feature type="compositionally biased region" description="Low complexity" evidence="10">
    <location>
        <begin position="31"/>
        <end position="52"/>
    </location>
</feature>
<evidence type="ECO:0000313" key="12">
    <source>
        <dbReference type="EnsemblPlants" id="ORUFI10G16490.1"/>
    </source>
</evidence>
<comment type="subcellular location">
    <subcellularLocation>
        <location evidence="1">Cytoplasm</location>
    </subcellularLocation>
</comment>
<dbReference type="STRING" id="4529.A0A0E0R1A3"/>
<keyword evidence="13" id="KW-1185">Reference proteome</keyword>
<evidence type="ECO:0000256" key="8">
    <source>
        <dbReference type="ARBA" id="ARBA00022942"/>
    </source>
</evidence>
<dbReference type="GO" id="GO:0005524">
    <property type="term" value="F:ATP binding"/>
    <property type="evidence" value="ECO:0007669"/>
    <property type="project" value="UniProtKB-KW"/>
</dbReference>
<dbReference type="Gene3D" id="2.40.50.140">
    <property type="entry name" value="Nucleic acid-binding proteins"/>
    <property type="match status" value="1"/>
</dbReference>
<dbReference type="InterPro" id="IPR041569">
    <property type="entry name" value="AAA_lid_3"/>
</dbReference>
<dbReference type="GO" id="GO:0005737">
    <property type="term" value="C:cytoplasm"/>
    <property type="evidence" value="ECO:0007669"/>
    <property type="project" value="UniProtKB-SubCell"/>
</dbReference>
<dbReference type="GO" id="GO:0003676">
    <property type="term" value="F:nucleic acid binding"/>
    <property type="evidence" value="ECO:0007669"/>
    <property type="project" value="InterPro"/>
</dbReference>
<dbReference type="PROSITE" id="PS00674">
    <property type="entry name" value="AAA"/>
    <property type="match status" value="1"/>
</dbReference>
<dbReference type="eggNOG" id="KOG1267">
    <property type="taxonomic scope" value="Eukaryota"/>
</dbReference>
<dbReference type="InterPro" id="IPR027417">
    <property type="entry name" value="P-loop_NTPase"/>
</dbReference>
<feature type="region of interest" description="Disordered" evidence="10">
    <location>
        <begin position="31"/>
        <end position="100"/>
    </location>
</feature>